<keyword evidence="2 5" id="KW-0812">Transmembrane</keyword>
<keyword evidence="3 5" id="KW-1133">Transmembrane helix</keyword>
<feature type="domain" description="O-antigen ligase-related" evidence="6">
    <location>
        <begin position="258"/>
        <end position="454"/>
    </location>
</feature>
<dbReference type="PANTHER" id="PTHR37422">
    <property type="entry name" value="TEICHURONIC ACID BIOSYNTHESIS PROTEIN TUAE"/>
    <property type="match status" value="1"/>
</dbReference>
<gene>
    <name evidence="7" type="ORF">EDD69_102229</name>
</gene>
<comment type="caution">
    <text evidence="7">The sequence shown here is derived from an EMBL/GenBank/DDBJ whole genome shotgun (WGS) entry which is preliminary data.</text>
</comment>
<comment type="subcellular location">
    <subcellularLocation>
        <location evidence="1">Membrane</location>
        <topology evidence="1">Multi-pass membrane protein</topology>
    </subcellularLocation>
</comment>
<evidence type="ECO:0000256" key="1">
    <source>
        <dbReference type="ARBA" id="ARBA00004141"/>
    </source>
</evidence>
<evidence type="ECO:0000313" key="8">
    <source>
        <dbReference type="Proteomes" id="UP000295658"/>
    </source>
</evidence>
<name>A0A4R1QJ18_9BACL</name>
<proteinExistence type="predicted"/>
<dbReference type="RefSeq" id="WP_132947420.1">
    <property type="nucleotide sequence ID" value="NZ_SLUL01000002.1"/>
</dbReference>
<evidence type="ECO:0000313" key="7">
    <source>
        <dbReference type="EMBL" id="TCL52823.1"/>
    </source>
</evidence>
<evidence type="ECO:0000256" key="2">
    <source>
        <dbReference type="ARBA" id="ARBA00022692"/>
    </source>
</evidence>
<evidence type="ECO:0000256" key="3">
    <source>
        <dbReference type="ARBA" id="ARBA00022989"/>
    </source>
</evidence>
<reference evidence="7 8" key="1">
    <citation type="submission" date="2019-03" db="EMBL/GenBank/DDBJ databases">
        <title>Genomic Encyclopedia of Type Strains, Phase IV (KMG-IV): sequencing the most valuable type-strain genomes for metagenomic binning, comparative biology and taxonomic classification.</title>
        <authorList>
            <person name="Goeker M."/>
        </authorList>
    </citation>
    <scope>NUCLEOTIDE SEQUENCE [LARGE SCALE GENOMIC DNA]</scope>
    <source>
        <strain evidence="7 8">DSM 24979</strain>
    </source>
</reference>
<dbReference type="PANTHER" id="PTHR37422:SF17">
    <property type="entry name" value="O-ANTIGEN LIGASE"/>
    <property type="match status" value="1"/>
</dbReference>
<evidence type="ECO:0000256" key="5">
    <source>
        <dbReference type="SAM" id="Phobius"/>
    </source>
</evidence>
<keyword evidence="7" id="KW-0436">Ligase</keyword>
<dbReference type="AlphaFoldDB" id="A0A4R1QJ18"/>
<dbReference type="InterPro" id="IPR051533">
    <property type="entry name" value="WaaL-like"/>
</dbReference>
<evidence type="ECO:0000256" key="4">
    <source>
        <dbReference type="ARBA" id="ARBA00023136"/>
    </source>
</evidence>
<feature type="transmembrane region" description="Helical" evidence="5">
    <location>
        <begin position="168"/>
        <end position="189"/>
    </location>
</feature>
<feature type="transmembrane region" description="Helical" evidence="5">
    <location>
        <begin position="143"/>
        <end position="161"/>
    </location>
</feature>
<dbReference type="GO" id="GO:0016020">
    <property type="term" value="C:membrane"/>
    <property type="evidence" value="ECO:0007669"/>
    <property type="project" value="UniProtKB-SubCell"/>
</dbReference>
<sequence length="529" mass="59745">MGDIYDIYYKMNVPRDEHEDQLARERVDRWIFIAMLATIAIVPLLVGGHVTEFVSPLITEKSLLTTGRKGDIFNYYKFVFLLIATSLVVSLFLYKLLFLNYILPKRSILWFFFIFALGIVVSTVFAPYKTLALYGQPGRSDGALSYICYLLLMFVAMHIQYPKKAVSYVLYSLYPFVLINFTLSIMNFLGHDALTYKVVKNAITAFLPEGAKLAERSQLLGTLDQWNFMSGMFGVMTVMYLAWAIIDKHLLRRLFNLFVALISFAIVLMSVSTSGFLTIILLLPFLFFLAFKSSNKKIALTFMIVFLVASIPILHVLASKNPKVWSESVGFLIKHNPYEQSAPSAMVPVQPIKGFVLTSKVYAAENEGFSLPELPEPGVAAGSGRLYIWKKTLEITMDRFIVGYGLDTLPYHFPQDDIEKRAGLGTQNVVVDKPHNIYIGILYGTGIIGFIGFIGLVLMTLWKIGQEFWTFEKMQNATIVFGFAWVAYLIQSLFNDTLPGTAAPLWALAGIMLALMYQHEQSEKEINSK</sequence>
<feature type="transmembrane region" description="Helical" evidence="5">
    <location>
        <begin position="298"/>
        <end position="318"/>
    </location>
</feature>
<feature type="transmembrane region" description="Helical" evidence="5">
    <location>
        <begin position="253"/>
        <end position="269"/>
    </location>
</feature>
<feature type="transmembrane region" description="Helical" evidence="5">
    <location>
        <begin position="226"/>
        <end position="246"/>
    </location>
</feature>
<feature type="transmembrane region" description="Helical" evidence="5">
    <location>
        <begin position="437"/>
        <end position="462"/>
    </location>
</feature>
<dbReference type="Proteomes" id="UP000295658">
    <property type="component" value="Unassembled WGS sequence"/>
</dbReference>
<dbReference type="InterPro" id="IPR007016">
    <property type="entry name" value="O-antigen_ligase-rel_domated"/>
</dbReference>
<accession>A0A4R1QJ18</accession>
<keyword evidence="4 5" id="KW-0472">Membrane</keyword>
<feature type="transmembrane region" description="Helical" evidence="5">
    <location>
        <begin position="30"/>
        <end position="55"/>
    </location>
</feature>
<feature type="transmembrane region" description="Helical" evidence="5">
    <location>
        <begin position="75"/>
        <end position="96"/>
    </location>
</feature>
<dbReference type="EMBL" id="SLUL01000002">
    <property type="protein sequence ID" value="TCL52823.1"/>
    <property type="molecule type" value="Genomic_DNA"/>
</dbReference>
<dbReference type="Pfam" id="PF04932">
    <property type="entry name" value="Wzy_C"/>
    <property type="match status" value="1"/>
</dbReference>
<dbReference type="GO" id="GO:0016874">
    <property type="term" value="F:ligase activity"/>
    <property type="evidence" value="ECO:0007669"/>
    <property type="project" value="UniProtKB-KW"/>
</dbReference>
<feature type="transmembrane region" description="Helical" evidence="5">
    <location>
        <begin position="108"/>
        <end position="128"/>
    </location>
</feature>
<feature type="transmembrane region" description="Helical" evidence="5">
    <location>
        <begin position="474"/>
        <end position="494"/>
    </location>
</feature>
<dbReference type="OrthoDB" id="1762823at2"/>
<protein>
    <submittedName>
        <fullName evidence="7">O-antigen ligase</fullName>
    </submittedName>
</protein>
<keyword evidence="8" id="KW-1185">Reference proteome</keyword>
<organism evidence="7 8">
    <name type="scientific">Thermolongibacillus altinsuensis</name>
    <dbReference type="NCBI Taxonomy" id="575256"/>
    <lineage>
        <taxon>Bacteria</taxon>
        <taxon>Bacillati</taxon>
        <taxon>Bacillota</taxon>
        <taxon>Bacilli</taxon>
        <taxon>Bacillales</taxon>
        <taxon>Anoxybacillaceae</taxon>
        <taxon>Thermolongibacillus</taxon>
    </lineage>
</organism>
<evidence type="ECO:0000259" key="6">
    <source>
        <dbReference type="Pfam" id="PF04932"/>
    </source>
</evidence>